<feature type="region of interest" description="Disordered" evidence="1">
    <location>
        <begin position="192"/>
        <end position="230"/>
    </location>
</feature>
<feature type="compositionally biased region" description="Basic and acidic residues" evidence="1">
    <location>
        <begin position="196"/>
        <end position="230"/>
    </location>
</feature>
<dbReference type="InterPro" id="IPR051182">
    <property type="entry name" value="Euk_NMN_adenylyltrnsfrase"/>
</dbReference>
<dbReference type="AlphaFoldDB" id="A0A2A2J3A0"/>
<dbReference type="EMBL" id="LIAE01010714">
    <property type="protein sequence ID" value="PAV56151.1"/>
    <property type="molecule type" value="Genomic_DNA"/>
</dbReference>
<evidence type="ECO:0000313" key="4">
    <source>
        <dbReference type="Proteomes" id="UP000218231"/>
    </source>
</evidence>
<feature type="compositionally biased region" description="Polar residues" evidence="1">
    <location>
        <begin position="500"/>
        <end position="515"/>
    </location>
</feature>
<feature type="region of interest" description="Disordered" evidence="1">
    <location>
        <begin position="492"/>
        <end position="515"/>
    </location>
</feature>
<organism evidence="3 4">
    <name type="scientific">Diploscapter pachys</name>
    <dbReference type="NCBI Taxonomy" id="2018661"/>
    <lineage>
        <taxon>Eukaryota</taxon>
        <taxon>Metazoa</taxon>
        <taxon>Ecdysozoa</taxon>
        <taxon>Nematoda</taxon>
        <taxon>Chromadorea</taxon>
        <taxon>Rhabditida</taxon>
        <taxon>Rhabditina</taxon>
        <taxon>Rhabditomorpha</taxon>
        <taxon>Rhabditoidea</taxon>
        <taxon>Rhabditidae</taxon>
        <taxon>Diploscapter</taxon>
    </lineage>
</organism>
<dbReference type="Gene3D" id="3.40.50.620">
    <property type="entry name" value="HUPs"/>
    <property type="match status" value="1"/>
</dbReference>
<feature type="region of interest" description="Disordered" evidence="1">
    <location>
        <begin position="100"/>
        <end position="132"/>
    </location>
</feature>
<accession>A0A2A2J3A0</accession>
<evidence type="ECO:0000259" key="2">
    <source>
        <dbReference type="Pfam" id="PF01467"/>
    </source>
</evidence>
<reference evidence="3 4" key="1">
    <citation type="journal article" date="2017" name="Curr. Biol.">
        <title>Genome architecture and evolution of a unichromosomal asexual nematode.</title>
        <authorList>
            <person name="Fradin H."/>
            <person name="Zegar C."/>
            <person name="Gutwein M."/>
            <person name="Lucas J."/>
            <person name="Kovtun M."/>
            <person name="Corcoran D."/>
            <person name="Baugh L.R."/>
            <person name="Kiontke K."/>
            <person name="Gunsalus K."/>
            <person name="Fitch D.H."/>
            <person name="Piano F."/>
        </authorList>
    </citation>
    <scope>NUCLEOTIDE SEQUENCE [LARGE SCALE GENOMIC DNA]</scope>
    <source>
        <strain evidence="3">PF1309</strain>
    </source>
</reference>
<evidence type="ECO:0000313" key="3">
    <source>
        <dbReference type="EMBL" id="PAV56151.1"/>
    </source>
</evidence>
<dbReference type="Pfam" id="PF01467">
    <property type="entry name" value="CTP_transf_like"/>
    <property type="match status" value="1"/>
</dbReference>
<sequence>MEPPSTSSGSSNSKPPAVALLCRGAFDPPTFAHFRMFERARDFIERTLSWRVVEGVMSPCNDLEIGVNRTTAHHRFKMVEMATRNSYWIRRFNFARDILPSSSSTSSTPTSISARIEQTKSEPSPLSSNRPLKYRITNISPSQIVSTKISVSACVPVPPIRNSSEGRSQQYKENLHLQLEEHQKQLLKHIQIDQPIEERMKETEKEDSSSRESSEEGISKKLDDVKGVSVERDAPPEYAVIRKSGRSNKPLREEMTMLEPIKKTPKQIPREPLKPISQSMEFTETRRDTSIVEHLESPYDNVPSLDELLLASTSWAEYMDKCNTSNQMKYQEYQSDEHEQYIKDIGYSSQMSESARAVDSPKGKKKRSWFFMRSKSLKEPSSKASTPSEDESLIRICGADRRNQNQTSPEILWRKISKIFSYKESPKKEKHTVAPPPRKESGSKVTRFFPNNNTKSADNIHRLTTPIAPYCDPMSVSCCDESGGVTLRFRRTLEKRRSQPTKQTTGSRRGLQTSARSSFDDCAAVLFEQVGKVPPLNEFYQRLNEILEQYKKDKK</sequence>
<dbReference type="Proteomes" id="UP000218231">
    <property type="component" value="Unassembled WGS sequence"/>
</dbReference>
<keyword evidence="4" id="KW-1185">Reference proteome</keyword>
<evidence type="ECO:0000256" key="1">
    <source>
        <dbReference type="SAM" id="MobiDB-lite"/>
    </source>
</evidence>
<feature type="compositionally biased region" description="Low complexity" evidence="1">
    <location>
        <begin position="100"/>
        <end position="113"/>
    </location>
</feature>
<dbReference type="GO" id="GO:0000309">
    <property type="term" value="F:nicotinamide-nucleotide adenylyltransferase activity"/>
    <property type="evidence" value="ECO:0007669"/>
    <property type="project" value="TreeGrafter"/>
</dbReference>
<dbReference type="SUPFAM" id="SSF52374">
    <property type="entry name" value="Nucleotidylyl transferase"/>
    <property type="match status" value="1"/>
</dbReference>
<feature type="compositionally biased region" description="Polar residues" evidence="1">
    <location>
        <begin position="121"/>
        <end position="130"/>
    </location>
</feature>
<feature type="domain" description="Cytidyltransferase-like" evidence="2">
    <location>
        <begin position="22"/>
        <end position="90"/>
    </location>
</feature>
<gene>
    <name evidence="3" type="ORF">WR25_13384</name>
</gene>
<comment type="caution">
    <text evidence="3">The sequence shown here is derived from an EMBL/GenBank/DDBJ whole genome shotgun (WGS) entry which is preliminary data.</text>
</comment>
<name>A0A2A2J3A0_9BILA</name>
<dbReference type="STRING" id="2018661.A0A2A2J3A0"/>
<feature type="region of interest" description="Disordered" evidence="1">
    <location>
        <begin position="424"/>
        <end position="457"/>
    </location>
</feature>
<dbReference type="OrthoDB" id="422187at2759"/>
<dbReference type="PANTHER" id="PTHR12039">
    <property type="entry name" value="NICOTINAMIDE MONONUCLEOTIDE ADENYLYLTRANSFERASE"/>
    <property type="match status" value="1"/>
</dbReference>
<protein>
    <recommendedName>
        <fullName evidence="2">Cytidyltransferase-like domain-containing protein</fullName>
    </recommendedName>
</protein>
<dbReference type="InterPro" id="IPR004821">
    <property type="entry name" value="Cyt_trans-like"/>
</dbReference>
<dbReference type="InterPro" id="IPR014729">
    <property type="entry name" value="Rossmann-like_a/b/a_fold"/>
</dbReference>
<dbReference type="PANTHER" id="PTHR12039:SF0">
    <property type="entry name" value="NICOTINAMIDE-NUCLEOTIDE ADENYLYLTRANSFERASE"/>
    <property type="match status" value="1"/>
</dbReference>
<dbReference type="GO" id="GO:0009435">
    <property type="term" value="P:NAD+ biosynthetic process"/>
    <property type="evidence" value="ECO:0007669"/>
    <property type="project" value="TreeGrafter"/>
</dbReference>
<proteinExistence type="predicted"/>
<dbReference type="GO" id="GO:0004515">
    <property type="term" value="F:nicotinate-nucleotide adenylyltransferase activity"/>
    <property type="evidence" value="ECO:0007669"/>
    <property type="project" value="TreeGrafter"/>
</dbReference>